<dbReference type="EMBL" id="SRZB01000015">
    <property type="protein sequence ID" value="TGX98644.1"/>
    <property type="molecule type" value="Genomic_DNA"/>
</dbReference>
<evidence type="ECO:0000313" key="1">
    <source>
        <dbReference type="EMBL" id="TGX98644.1"/>
    </source>
</evidence>
<evidence type="ECO:0000313" key="2">
    <source>
        <dbReference type="Proteomes" id="UP000307720"/>
    </source>
</evidence>
<gene>
    <name evidence="1" type="ORF">E5357_08215</name>
</gene>
<protein>
    <submittedName>
        <fullName evidence="1">Ig-like domain-containing protein</fullName>
    </submittedName>
</protein>
<accession>A0AC61R017</accession>
<keyword evidence="2" id="KW-1185">Reference proteome</keyword>
<name>A0AC61R017_9FIRM</name>
<organism evidence="1 2">
    <name type="scientific">Hominisplanchenecus murintestinalis</name>
    <dbReference type="NCBI Taxonomy" id="2941517"/>
    <lineage>
        <taxon>Bacteria</taxon>
        <taxon>Bacillati</taxon>
        <taxon>Bacillota</taxon>
        <taxon>Clostridia</taxon>
        <taxon>Lachnospirales</taxon>
        <taxon>Lachnospiraceae</taxon>
        <taxon>Hominisplanchenecus</taxon>
    </lineage>
</organism>
<dbReference type="Proteomes" id="UP000307720">
    <property type="component" value="Unassembled WGS sequence"/>
</dbReference>
<sequence length="271" mass="30653">MKKTKKAGILFSALCLFCVLSALPVSAKSKGIPRRLILGRKEITLYVGESRKLMVEKVKPAGASEKVSWKSKKRNVAFVSRNGKVNAKRPGKATIVAVSKKNPSVQAAVQVFVKKLPVKKEKTCIASGKFHKSGDAGMLCFYYRRTFSDKHLRDKIVIRSSEDFQEMKKIWKKNAHTDFRKTCLAEYENMDFKRESLVLLHYAMSPQAYDVRMNSLTTKFDASGKLSGILDISSKVEEIPPGIYVPAVLENYTLVLQLDKKDEAMIDYYRQ</sequence>
<comment type="caution">
    <text evidence="1">The sequence shown here is derived from an EMBL/GenBank/DDBJ whole genome shotgun (WGS) entry which is preliminary data.</text>
</comment>
<reference evidence="1" key="1">
    <citation type="submission" date="2019-04" db="EMBL/GenBank/DDBJ databases">
        <title>Microbes associate with the intestines of laboratory mice.</title>
        <authorList>
            <person name="Navarre W."/>
            <person name="Wong E."/>
            <person name="Huang K."/>
            <person name="Tropini C."/>
            <person name="Ng K."/>
            <person name="Yu B."/>
        </authorList>
    </citation>
    <scope>NUCLEOTIDE SEQUENCE</scope>
    <source>
        <strain evidence="1">NM72_1-8</strain>
    </source>
</reference>
<proteinExistence type="predicted"/>